<keyword evidence="3 5" id="KW-1133">Transmembrane helix</keyword>
<evidence type="ECO:0000256" key="2">
    <source>
        <dbReference type="ARBA" id="ARBA00022692"/>
    </source>
</evidence>
<accession>A0ABQ2F560</accession>
<dbReference type="EMBL" id="BMPP01000025">
    <property type="protein sequence ID" value="GGK41039.1"/>
    <property type="molecule type" value="Genomic_DNA"/>
</dbReference>
<evidence type="ECO:0008006" key="8">
    <source>
        <dbReference type="Google" id="ProtNLM"/>
    </source>
</evidence>
<gene>
    <name evidence="6" type="ORF">GCM10008955_38590</name>
</gene>
<organism evidence="6 7">
    <name type="scientific">Deinococcus malanensis</name>
    <dbReference type="NCBI Taxonomy" id="1706855"/>
    <lineage>
        <taxon>Bacteria</taxon>
        <taxon>Thermotogati</taxon>
        <taxon>Deinococcota</taxon>
        <taxon>Deinococci</taxon>
        <taxon>Deinococcales</taxon>
        <taxon>Deinococcaceae</taxon>
        <taxon>Deinococcus</taxon>
    </lineage>
</organism>
<evidence type="ECO:0000313" key="6">
    <source>
        <dbReference type="EMBL" id="GGK41039.1"/>
    </source>
</evidence>
<proteinExistence type="predicted"/>
<evidence type="ECO:0000256" key="4">
    <source>
        <dbReference type="ARBA" id="ARBA00023136"/>
    </source>
</evidence>
<feature type="transmembrane region" description="Helical" evidence="5">
    <location>
        <begin position="82"/>
        <end position="102"/>
    </location>
</feature>
<dbReference type="Pfam" id="PF07681">
    <property type="entry name" value="DoxX"/>
    <property type="match status" value="1"/>
</dbReference>
<evidence type="ECO:0000256" key="3">
    <source>
        <dbReference type="ARBA" id="ARBA00022989"/>
    </source>
</evidence>
<keyword evidence="7" id="KW-1185">Reference proteome</keyword>
<protein>
    <recommendedName>
        <fullName evidence="8">DoxX family protein</fullName>
    </recommendedName>
</protein>
<keyword evidence="2 5" id="KW-0812">Transmembrane</keyword>
<evidence type="ECO:0000313" key="7">
    <source>
        <dbReference type="Proteomes" id="UP000647587"/>
    </source>
</evidence>
<dbReference type="Proteomes" id="UP000647587">
    <property type="component" value="Unassembled WGS sequence"/>
</dbReference>
<evidence type="ECO:0000256" key="5">
    <source>
        <dbReference type="SAM" id="Phobius"/>
    </source>
</evidence>
<comment type="caution">
    <text evidence="6">The sequence shown here is derived from an EMBL/GenBank/DDBJ whole genome shotgun (WGS) entry which is preliminary data.</text>
</comment>
<reference evidence="7" key="1">
    <citation type="journal article" date="2019" name="Int. J. Syst. Evol. Microbiol.">
        <title>The Global Catalogue of Microorganisms (GCM) 10K type strain sequencing project: providing services to taxonomists for standard genome sequencing and annotation.</title>
        <authorList>
            <consortium name="The Broad Institute Genomics Platform"/>
            <consortium name="The Broad Institute Genome Sequencing Center for Infectious Disease"/>
            <person name="Wu L."/>
            <person name="Ma J."/>
        </authorList>
    </citation>
    <scope>NUCLEOTIDE SEQUENCE [LARGE SCALE GENOMIC DNA]</scope>
    <source>
        <strain evidence="7">JCM 30331</strain>
    </source>
</reference>
<feature type="transmembrane region" description="Helical" evidence="5">
    <location>
        <begin position="40"/>
        <end position="62"/>
    </location>
</feature>
<feature type="transmembrane region" description="Helical" evidence="5">
    <location>
        <begin position="114"/>
        <end position="136"/>
    </location>
</feature>
<sequence length="206" mass="22567">MSSIEPTDRTAQTTGPRPLLTSQTRAGLAARLNVLDARLIGWWACHGITLLRLSLGMIFFWFGVQKFFPGLSSAEGLATRTISVLTFGAVPPGVSLPVLATWECAIGLGLLSGRFLRLTLVLLFAQMASTFLPLVFFPEETFTVLPWVPNLEGQYIIKNLVLVSAGLVVGATVRGGKLIMDPKAASTAERTQALHQRFRRRFQREP</sequence>
<comment type="subcellular location">
    <subcellularLocation>
        <location evidence="1">Membrane</location>
        <topology evidence="1">Multi-pass membrane protein</topology>
    </subcellularLocation>
</comment>
<feature type="transmembrane region" description="Helical" evidence="5">
    <location>
        <begin position="156"/>
        <end position="173"/>
    </location>
</feature>
<evidence type="ECO:0000256" key="1">
    <source>
        <dbReference type="ARBA" id="ARBA00004141"/>
    </source>
</evidence>
<name>A0ABQ2F560_9DEIO</name>
<keyword evidence="4 5" id="KW-0472">Membrane</keyword>
<dbReference type="InterPro" id="IPR032808">
    <property type="entry name" value="DoxX"/>
</dbReference>
<dbReference type="RefSeq" id="WP_189011710.1">
    <property type="nucleotide sequence ID" value="NZ_BMPP01000025.1"/>
</dbReference>